<dbReference type="InterPro" id="IPR032295">
    <property type="entry name" value="DUF4842"/>
</dbReference>
<feature type="domain" description="DUF4842" evidence="3">
    <location>
        <begin position="320"/>
        <end position="540"/>
    </location>
</feature>
<dbReference type="Pfam" id="PF13448">
    <property type="entry name" value="DUF4114"/>
    <property type="match status" value="1"/>
</dbReference>
<proteinExistence type="predicted"/>
<keyword evidence="1" id="KW-0732">Signal</keyword>
<protein>
    <submittedName>
        <fullName evidence="4">LruC domain-containing protein</fullName>
    </submittedName>
</protein>
<dbReference type="EMBL" id="JABAIK010000003">
    <property type="protein sequence ID" value="NLS11995.1"/>
    <property type="molecule type" value="Genomic_DNA"/>
</dbReference>
<feature type="signal peptide" evidence="1">
    <location>
        <begin position="1"/>
        <end position="20"/>
    </location>
</feature>
<feature type="domain" description="DUF4114" evidence="2">
    <location>
        <begin position="160"/>
        <end position="244"/>
    </location>
</feature>
<dbReference type="InterPro" id="IPR031025">
    <property type="entry name" value="LruC_dom"/>
</dbReference>
<evidence type="ECO:0000313" key="5">
    <source>
        <dbReference type="Proteomes" id="UP000535589"/>
    </source>
</evidence>
<dbReference type="Pfam" id="PF16130">
    <property type="entry name" value="DUF4842"/>
    <property type="match status" value="1"/>
</dbReference>
<feature type="chain" id="PRO_5031263538" evidence="1">
    <location>
        <begin position="21"/>
        <end position="556"/>
    </location>
</feature>
<organism evidence="4 5">
    <name type="scientific">Vibrio agarilyticus</name>
    <dbReference type="NCBI Taxonomy" id="2726741"/>
    <lineage>
        <taxon>Bacteria</taxon>
        <taxon>Pseudomonadati</taxon>
        <taxon>Pseudomonadota</taxon>
        <taxon>Gammaproteobacteria</taxon>
        <taxon>Vibrionales</taxon>
        <taxon>Vibrionaceae</taxon>
        <taxon>Vibrio</taxon>
    </lineage>
</organism>
<name>A0A7X8YFX4_9VIBR</name>
<evidence type="ECO:0000259" key="3">
    <source>
        <dbReference type="Pfam" id="PF16130"/>
    </source>
</evidence>
<dbReference type="InterPro" id="IPR025193">
    <property type="entry name" value="DUF4114"/>
</dbReference>
<evidence type="ECO:0000256" key="1">
    <source>
        <dbReference type="SAM" id="SignalP"/>
    </source>
</evidence>
<accession>A0A7X8YFX4</accession>
<evidence type="ECO:0000313" key="4">
    <source>
        <dbReference type="EMBL" id="NLS11995.1"/>
    </source>
</evidence>
<dbReference type="NCBIfam" id="TIGR04456">
    <property type="entry name" value="LruC_dom"/>
    <property type="match status" value="1"/>
</dbReference>
<dbReference type="RefSeq" id="WP_168835111.1">
    <property type="nucleotide sequence ID" value="NZ_JABAIK010000003.1"/>
</dbReference>
<comment type="caution">
    <text evidence="4">The sequence shown here is derived from an EMBL/GenBank/DDBJ whole genome shotgun (WGS) entry which is preliminary data.</text>
</comment>
<reference evidence="4 5" key="1">
    <citation type="submission" date="2020-04" db="EMBL/GenBank/DDBJ databases">
        <title>Vibrio sp. SM6, a novel species isolated from seawater.</title>
        <authorList>
            <person name="Wang X."/>
        </authorList>
    </citation>
    <scope>NUCLEOTIDE SEQUENCE [LARGE SCALE GENOMIC DNA]</scope>
    <source>
        <strain evidence="4 5">SM6</strain>
    </source>
</reference>
<evidence type="ECO:0000259" key="2">
    <source>
        <dbReference type="Pfam" id="PF13448"/>
    </source>
</evidence>
<dbReference type="Proteomes" id="UP000535589">
    <property type="component" value="Unassembled WGS sequence"/>
</dbReference>
<dbReference type="AlphaFoldDB" id="A0A7X8YFX4"/>
<sequence>MMIRRAALLVGCGLSGFVQALTVADLTFESGSEASGYSPLGAPNALYSVSVPENVLNDVYGMVPEGTPVNPAYIAADKLSSIVIDNDLNGASHANATITFLNEGAGYRNALGYFVYDANNPPSDVDDIINHTIVFPNASKANAGELVQGDSLDLDVALLPGQALGFFLIPNGWGGGFNSIGSLGPWNSPFYSLSSLNPESSAENRRHNVAFIDVENEFLVIGFEDLYRPHGDNDFNDLLFTVSVTPFSAIDGVDVEGVLNDNFQPLVPVDSDQLTTSVYPTANGYATLAFEDRWPQMGDYDFNDVVWRYRITEQLTAAQAVKRIDIDYTLQAMGAGYANGYALHLPNVDAANISSLAVKRNGSLVEHTVLQSGSDTVLVISPNLQHDLQALGQIDATCPYYRTQTACLGQQDENALSFTLSVEFDTAVARNLIGTPPYDGFIFAAAGEYHGSFVASPPGMSWQTHLKAFAGTSEMDNTLFGLLDDASNATSHFVTPNNMPWAINLRDEWDHPIENKDISHAYLQFVDWVDSEGESNTGWYMAPEAQSVISNTHSSL</sequence>
<gene>
    <name evidence="4" type="ORF">HGP28_03700</name>
</gene>
<keyword evidence="5" id="KW-1185">Reference proteome</keyword>